<reference evidence="2" key="1">
    <citation type="submission" date="2023-08" db="EMBL/GenBank/DDBJ databases">
        <authorList>
            <person name="Chen Y."/>
            <person name="Shah S."/>
            <person name="Dougan E. K."/>
            <person name="Thang M."/>
            <person name="Chan C."/>
        </authorList>
    </citation>
    <scope>NUCLEOTIDE SEQUENCE</scope>
</reference>
<protein>
    <submittedName>
        <fullName evidence="2">Uncharacterized protein</fullName>
    </submittedName>
</protein>
<feature type="region of interest" description="Disordered" evidence="1">
    <location>
        <begin position="39"/>
        <end position="118"/>
    </location>
</feature>
<comment type="caution">
    <text evidence="2">The sequence shown here is derived from an EMBL/GenBank/DDBJ whole genome shotgun (WGS) entry which is preliminary data.</text>
</comment>
<feature type="compositionally biased region" description="Polar residues" evidence="1">
    <location>
        <begin position="99"/>
        <end position="109"/>
    </location>
</feature>
<sequence>SPPLSLLSPEGELSYEAESLSPEVASRAFRGWEVSVAAPIASPGQRRRKPNAHWPRTPELGGGFASRSQPFLLSPSDTLVSQPEEVRSKPSAEPRQSKASESGQRAVTSRQERPTQRL</sequence>
<dbReference type="Proteomes" id="UP001178507">
    <property type="component" value="Unassembled WGS sequence"/>
</dbReference>
<keyword evidence="3" id="KW-1185">Reference proteome</keyword>
<dbReference type="EMBL" id="CAUJNA010000116">
    <property type="protein sequence ID" value="CAJ1372138.1"/>
    <property type="molecule type" value="Genomic_DNA"/>
</dbReference>
<dbReference type="AlphaFoldDB" id="A0AA36HPY2"/>
<evidence type="ECO:0000256" key="1">
    <source>
        <dbReference type="SAM" id="MobiDB-lite"/>
    </source>
</evidence>
<accession>A0AA36HPY2</accession>
<name>A0AA36HPY2_9DINO</name>
<evidence type="ECO:0000313" key="2">
    <source>
        <dbReference type="EMBL" id="CAJ1372138.1"/>
    </source>
</evidence>
<evidence type="ECO:0000313" key="3">
    <source>
        <dbReference type="Proteomes" id="UP001178507"/>
    </source>
</evidence>
<proteinExistence type="predicted"/>
<feature type="non-terminal residue" evidence="2">
    <location>
        <position position="1"/>
    </location>
</feature>
<feature type="compositionally biased region" description="Polar residues" evidence="1">
    <location>
        <begin position="66"/>
        <end position="81"/>
    </location>
</feature>
<organism evidence="2 3">
    <name type="scientific">Effrenium voratum</name>
    <dbReference type="NCBI Taxonomy" id="2562239"/>
    <lineage>
        <taxon>Eukaryota</taxon>
        <taxon>Sar</taxon>
        <taxon>Alveolata</taxon>
        <taxon>Dinophyceae</taxon>
        <taxon>Suessiales</taxon>
        <taxon>Symbiodiniaceae</taxon>
        <taxon>Effrenium</taxon>
    </lineage>
</organism>
<gene>
    <name evidence="2" type="ORF">EVOR1521_LOCUS2278</name>
</gene>
<feature type="compositionally biased region" description="Basic and acidic residues" evidence="1">
    <location>
        <begin position="84"/>
        <end position="98"/>
    </location>
</feature>